<proteinExistence type="predicted"/>
<name>A0A1R2CQL6_9CILI</name>
<reference evidence="3 4" key="1">
    <citation type="submission" date="2016-11" db="EMBL/GenBank/DDBJ databases">
        <title>The macronuclear genome of Stentor coeruleus: a giant cell with tiny introns.</title>
        <authorList>
            <person name="Slabodnick M."/>
            <person name="Ruby J.G."/>
            <person name="Reiff S.B."/>
            <person name="Swart E.C."/>
            <person name="Gosai S."/>
            <person name="Prabakaran S."/>
            <person name="Witkowska E."/>
            <person name="Larue G.E."/>
            <person name="Fisher S."/>
            <person name="Freeman R.M."/>
            <person name="Gunawardena J."/>
            <person name="Chu W."/>
            <person name="Stover N.A."/>
            <person name="Gregory B.D."/>
            <person name="Nowacki M."/>
            <person name="Derisi J."/>
            <person name="Roy S.W."/>
            <person name="Marshall W.F."/>
            <person name="Sood P."/>
        </authorList>
    </citation>
    <scope>NUCLEOTIDE SEQUENCE [LARGE SCALE GENOMIC DNA]</scope>
    <source>
        <strain evidence="3">WM001</strain>
    </source>
</reference>
<evidence type="ECO:0000256" key="2">
    <source>
        <dbReference type="SAM" id="MobiDB-lite"/>
    </source>
</evidence>
<evidence type="ECO:0000313" key="4">
    <source>
        <dbReference type="Proteomes" id="UP000187209"/>
    </source>
</evidence>
<evidence type="ECO:0000256" key="1">
    <source>
        <dbReference type="SAM" id="Coils"/>
    </source>
</evidence>
<comment type="caution">
    <text evidence="3">The sequence shown here is derived from an EMBL/GenBank/DDBJ whole genome shotgun (WGS) entry which is preliminary data.</text>
</comment>
<dbReference type="EMBL" id="MPUH01000084">
    <property type="protein sequence ID" value="OMJ91298.1"/>
    <property type="molecule type" value="Genomic_DNA"/>
</dbReference>
<dbReference type="AlphaFoldDB" id="A0A1R2CQL6"/>
<gene>
    <name evidence="3" type="ORF">SteCoe_6190</name>
</gene>
<evidence type="ECO:0000313" key="3">
    <source>
        <dbReference type="EMBL" id="OMJ91298.1"/>
    </source>
</evidence>
<organism evidence="3 4">
    <name type="scientific">Stentor coeruleus</name>
    <dbReference type="NCBI Taxonomy" id="5963"/>
    <lineage>
        <taxon>Eukaryota</taxon>
        <taxon>Sar</taxon>
        <taxon>Alveolata</taxon>
        <taxon>Ciliophora</taxon>
        <taxon>Postciliodesmatophora</taxon>
        <taxon>Heterotrichea</taxon>
        <taxon>Heterotrichida</taxon>
        <taxon>Stentoridae</taxon>
        <taxon>Stentor</taxon>
    </lineage>
</organism>
<feature type="coiled-coil region" evidence="1">
    <location>
        <begin position="184"/>
        <end position="215"/>
    </location>
</feature>
<keyword evidence="1" id="KW-0175">Coiled coil</keyword>
<feature type="compositionally biased region" description="Basic and acidic residues" evidence="2">
    <location>
        <begin position="1"/>
        <end position="14"/>
    </location>
</feature>
<accession>A0A1R2CQL6</accession>
<protein>
    <submittedName>
        <fullName evidence="3">Uncharacterized protein</fullName>
    </submittedName>
</protein>
<feature type="coiled-coil region" evidence="1">
    <location>
        <begin position="83"/>
        <end position="130"/>
    </location>
</feature>
<dbReference type="Proteomes" id="UP000187209">
    <property type="component" value="Unassembled WGS sequence"/>
</dbReference>
<keyword evidence="4" id="KW-1185">Reference proteome</keyword>
<feature type="coiled-coil region" evidence="1">
    <location>
        <begin position="250"/>
        <end position="348"/>
    </location>
</feature>
<feature type="coiled-coil region" evidence="1">
    <location>
        <begin position="410"/>
        <end position="440"/>
    </location>
</feature>
<sequence>MLEAKIKPSEEFVNGKKLRNLSNHSSEEPKHKKQFFKNKMKEFINYHLDYAKHQKKYINQEVLQDLNQHENPPSQVPYHRKVKSQDIQKLSEAQNLKESLQNKITTLEKINTLINNVKRINDSLENIESQDQLHTKLSSSCQILYKIQDLINKDLNNYQLTLTLFDNYHQKQETEALFIKKNLQKSYENELADLTEKYEEIIQELTQHNKSLSENKHDKNLHQALKERIEYLEHLQNENDTQALQNIEDIKMKNSEIQSLKEFIDDMQKKFQVLEKQNHDLENYIEYQQENYQKQISNLTKEINEIKNQNQESVNGHQTEISGLKYHAENYKSKFDHLLSELASYENQLAYTKHQSDERENILINDNNELRTEVERLGRFIFGLKNEIDLMQRALDMKNIRKPENKDNEIAQLHELVAKLETESNQLIRTNKELNSLNLKLELKLAKAKYMKSLKATRSEKKIKPRK</sequence>
<feature type="region of interest" description="Disordered" evidence="2">
    <location>
        <begin position="1"/>
        <end position="31"/>
    </location>
</feature>